<evidence type="ECO:0000256" key="5">
    <source>
        <dbReference type="ARBA" id="ARBA00022821"/>
    </source>
</evidence>
<evidence type="ECO:0000256" key="4">
    <source>
        <dbReference type="ARBA" id="ARBA00022741"/>
    </source>
</evidence>
<dbReference type="EMBL" id="SDRB02010958">
    <property type="protein sequence ID" value="THG03449.1"/>
    <property type="molecule type" value="Genomic_DNA"/>
</dbReference>
<dbReference type="InterPro" id="IPR038005">
    <property type="entry name" value="RX-like_CC"/>
</dbReference>
<proteinExistence type="inferred from homology"/>
<dbReference type="FunFam" id="1.10.10.10:FF:000322">
    <property type="entry name" value="Probable disease resistance protein At1g63360"/>
    <property type="match status" value="1"/>
</dbReference>
<dbReference type="SUPFAM" id="SSF52540">
    <property type="entry name" value="P-loop containing nucleoside triphosphate hydrolases"/>
    <property type="match status" value="1"/>
</dbReference>
<keyword evidence="2" id="KW-0433">Leucine-rich repeat</keyword>
<keyword evidence="4" id="KW-0547">Nucleotide-binding</keyword>
<dbReference type="InterPro" id="IPR058922">
    <property type="entry name" value="WHD_DRP"/>
</dbReference>
<dbReference type="InterPro" id="IPR041118">
    <property type="entry name" value="Rx_N"/>
</dbReference>
<dbReference type="Gene3D" id="1.10.10.10">
    <property type="entry name" value="Winged helix-like DNA-binding domain superfamily/Winged helix DNA-binding domain"/>
    <property type="match status" value="1"/>
</dbReference>
<evidence type="ECO:0000259" key="7">
    <source>
        <dbReference type="Pfam" id="PF00931"/>
    </source>
</evidence>
<keyword evidence="12" id="KW-1185">Reference proteome</keyword>
<dbReference type="GO" id="GO:0098542">
    <property type="term" value="P:defense response to other organism"/>
    <property type="evidence" value="ECO:0007669"/>
    <property type="project" value="TreeGrafter"/>
</dbReference>
<sequence>MAETAVLHLLANLAPFLQGEVNLLSGVREAIEDIRVEFERMSAFLRVADAMEERDPELKDWVKQVRDAAHDTEYVLDILKLHLAQHHGDGFGGFLRKSFYFAKTLKARHQIASEIQRIKSRVINISEGHKRYHDKYGILEHGSRSDVVNNSWYDYRGDALLLEEAKLVGIEKPKRQLMDWLVKGGSRLKAVSVVGMGGLGKTTLVKKVYDDATVKKHFNSHAWLTVSESFRAEDLLKDMIQQLFEEIKRPVPVAVENMSINRLKCLAHDFLQQRRFVVVFDDAWNVNAWEALKYVLPDNNCGSRVILTTRFAHIASTCCKETDGHVYNLMPLSQENSWMLFCRKTFQGNLCPLHLEEISRRILERCEGWPLAIVAISGVLATKDISKIDEWEMLYRSLGAELEGNDILESMKKAFSLSYNDLPYYLKICFLYLSIFPEDQQILCKKVIRLWIAEGFVNAIKGKTIEEVANGYLNELFNRSLIQVAERYPDGRPSHFHIPYLMREMIVSKAGEQNFVTTICGQGSNFVTTICKQGSRRPEKVRCLLIQSTSGNVEYSERFSQLRSLIVWGPMDSLPIASLRELFRRGSRLLNVLDLAGTPLETIPDEVFKLIHLRHLGLRDTKVKMVPKLIGKLKNLETLDLGGTYVTELPNEILHLQKLRNLTSFHLKSSTICFEFGNMSGFKAPSQIGSLQSLQELWMIQADQRSKGGVSIVKELGRLTQLRELAIGDLRREDGVTLCSSIEKLSNLSILCVMSTKKYEILDLQSLSPVPRFLQELNLTGRLEEFPHWIPSLHGLVTLILGWSKLRDDPLQSLQELPNLAKLVLDQAYEGEGLCFKAGGFQRLKDLLLYKLKGLRWVRVEEGAMPHLETLDIRNSELMEEVPSGIEHLTNLQTFKLGDTSKKLISKLDREVQDGVYWKIAHIPEVRIWYGTVLIPSEANQPLCIVCYRKTRSLI</sequence>
<reference evidence="11 12" key="1">
    <citation type="journal article" date="2018" name="Proc. Natl. Acad. Sci. U.S.A.">
        <title>Draft genome sequence of Camellia sinensis var. sinensis provides insights into the evolution of the tea genome and tea quality.</title>
        <authorList>
            <person name="Wei C."/>
            <person name="Yang H."/>
            <person name="Wang S."/>
            <person name="Zhao J."/>
            <person name="Liu C."/>
            <person name="Gao L."/>
            <person name="Xia E."/>
            <person name="Lu Y."/>
            <person name="Tai Y."/>
            <person name="She G."/>
            <person name="Sun J."/>
            <person name="Cao H."/>
            <person name="Tong W."/>
            <person name="Gao Q."/>
            <person name="Li Y."/>
            <person name="Deng W."/>
            <person name="Jiang X."/>
            <person name="Wang W."/>
            <person name="Chen Q."/>
            <person name="Zhang S."/>
            <person name="Li H."/>
            <person name="Wu J."/>
            <person name="Wang P."/>
            <person name="Li P."/>
            <person name="Shi C."/>
            <person name="Zheng F."/>
            <person name="Jian J."/>
            <person name="Huang B."/>
            <person name="Shan D."/>
            <person name="Shi M."/>
            <person name="Fang C."/>
            <person name="Yue Y."/>
            <person name="Li F."/>
            <person name="Li D."/>
            <person name="Wei S."/>
            <person name="Han B."/>
            <person name="Jiang C."/>
            <person name="Yin Y."/>
            <person name="Xia T."/>
            <person name="Zhang Z."/>
            <person name="Bennetzen J.L."/>
            <person name="Zhao S."/>
            <person name="Wan X."/>
        </authorList>
    </citation>
    <scope>NUCLEOTIDE SEQUENCE [LARGE SCALE GENOMIC DNA]</scope>
    <source>
        <strain evidence="12">cv. Shuchazao</strain>
        <tissue evidence="11">Leaf</tissue>
    </source>
</reference>
<feature type="domain" description="NB-ARC" evidence="7">
    <location>
        <begin position="171"/>
        <end position="350"/>
    </location>
</feature>
<organism evidence="11 12">
    <name type="scientific">Camellia sinensis var. sinensis</name>
    <name type="common">China tea</name>
    <dbReference type="NCBI Taxonomy" id="542762"/>
    <lineage>
        <taxon>Eukaryota</taxon>
        <taxon>Viridiplantae</taxon>
        <taxon>Streptophyta</taxon>
        <taxon>Embryophyta</taxon>
        <taxon>Tracheophyta</taxon>
        <taxon>Spermatophyta</taxon>
        <taxon>Magnoliopsida</taxon>
        <taxon>eudicotyledons</taxon>
        <taxon>Gunneridae</taxon>
        <taxon>Pentapetalae</taxon>
        <taxon>asterids</taxon>
        <taxon>Ericales</taxon>
        <taxon>Theaceae</taxon>
        <taxon>Camellia</taxon>
    </lineage>
</organism>
<evidence type="ECO:0000256" key="2">
    <source>
        <dbReference type="ARBA" id="ARBA00022614"/>
    </source>
</evidence>
<dbReference type="InterPro" id="IPR055414">
    <property type="entry name" value="LRR_R13L4/SHOC2-like"/>
</dbReference>
<dbReference type="Pfam" id="PF23559">
    <property type="entry name" value="WHD_DRP"/>
    <property type="match status" value="1"/>
</dbReference>
<evidence type="ECO:0000259" key="9">
    <source>
        <dbReference type="Pfam" id="PF23559"/>
    </source>
</evidence>
<dbReference type="PANTHER" id="PTHR23155:SF1205">
    <property type="entry name" value="DISEASE RESISTANCE PROTEIN RPM1"/>
    <property type="match status" value="1"/>
</dbReference>
<accession>A0A4S4DKL9</accession>
<comment type="caution">
    <text evidence="11">The sequence shown here is derived from an EMBL/GenBank/DDBJ whole genome shotgun (WGS) entry which is preliminary data.</text>
</comment>
<evidence type="ECO:0000256" key="6">
    <source>
        <dbReference type="ARBA" id="ARBA00022840"/>
    </source>
</evidence>
<dbReference type="Pfam" id="PF00931">
    <property type="entry name" value="NB-ARC"/>
    <property type="match status" value="1"/>
</dbReference>
<dbReference type="InterPro" id="IPR036388">
    <property type="entry name" value="WH-like_DNA-bd_sf"/>
</dbReference>
<evidence type="ECO:0000256" key="1">
    <source>
        <dbReference type="ARBA" id="ARBA00008894"/>
    </source>
</evidence>
<dbReference type="Gene3D" id="1.10.8.430">
    <property type="entry name" value="Helical domain of apoptotic protease-activating factors"/>
    <property type="match status" value="1"/>
</dbReference>
<dbReference type="InterPro" id="IPR042197">
    <property type="entry name" value="Apaf_helical"/>
</dbReference>
<keyword evidence="6" id="KW-0067">ATP-binding</keyword>
<keyword evidence="5" id="KW-0611">Plant defense</keyword>
<dbReference type="FunFam" id="3.40.50.300:FF:001091">
    <property type="entry name" value="Probable disease resistance protein At1g61300"/>
    <property type="match status" value="1"/>
</dbReference>
<gene>
    <name evidence="11" type="ORF">TEA_013967</name>
</gene>
<dbReference type="Gene3D" id="3.40.50.300">
    <property type="entry name" value="P-loop containing nucleotide triphosphate hydrolases"/>
    <property type="match status" value="1"/>
</dbReference>
<comment type="similarity">
    <text evidence="1">Belongs to the disease resistance NB-LRR family.</text>
</comment>
<dbReference type="SUPFAM" id="SSF52058">
    <property type="entry name" value="L domain-like"/>
    <property type="match status" value="1"/>
</dbReference>
<dbReference type="InterPro" id="IPR002182">
    <property type="entry name" value="NB-ARC"/>
</dbReference>
<dbReference type="Pfam" id="PF23598">
    <property type="entry name" value="LRR_14"/>
    <property type="match status" value="1"/>
</dbReference>
<dbReference type="PANTHER" id="PTHR23155">
    <property type="entry name" value="DISEASE RESISTANCE PROTEIN RP"/>
    <property type="match status" value="1"/>
</dbReference>
<dbReference type="GO" id="GO:0051607">
    <property type="term" value="P:defense response to virus"/>
    <property type="evidence" value="ECO:0007669"/>
    <property type="project" value="UniProtKB-ARBA"/>
</dbReference>
<dbReference type="InterPro" id="IPR032675">
    <property type="entry name" value="LRR_dom_sf"/>
</dbReference>
<feature type="domain" description="Disease resistance protein winged helix" evidence="9">
    <location>
        <begin position="435"/>
        <end position="506"/>
    </location>
</feature>
<feature type="domain" description="Disease resistance N-terminal" evidence="8">
    <location>
        <begin position="6"/>
        <end position="93"/>
    </location>
</feature>
<evidence type="ECO:0000259" key="8">
    <source>
        <dbReference type="Pfam" id="PF18052"/>
    </source>
</evidence>
<dbReference type="Gene3D" id="1.20.5.4130">
    <property type="match status" value="1"/>
</dbReference>
<keyword evidence="3" id="KW-0677">Repeat</keyword>
<protein>
    <recommendedName>
        <fullName evidence="13">Disease resistance protein RPM1-like</fullName>
    </recommendedName>
</protein>
<dbReference type="PRINTS" id="PR00364">
    <property type="entry name" value="DISEASERSIST"/>
</dbReference>
<dbReference type="InterPro" id="IPR027417">
    <property type="entry name" value="P-loop_NTPase"/>
</dbReference>
<dbReference type="Gene3D" id="3.80.10.10">
    <property type="entry name" value="Ribonuclease Inhibitor"/>
    <property type="match status" value="1"/>
</dbReference>
<evidence type="ECO:0000256" key="3">
    <source>
        <dbReference type="ARBA" id="ARBA00022737"/>
    </source>
</evidence>
<dbReference type="Proteomes" id="UP000306102">
    <property type="component" value="Unassembled WGS sequence"/>
</dbReference>
<feature type="domain" description="Disease resistance R13L4/SHOC-2-like LRR" evidence="10">
    <location>
        <begin position="562"/>
        <end position="897"/>
    </location>
</feature>
<evidence type="ECO:0008006" key="13">
    <source>
        <dbReference type="Google" id="ProtNLM"/>
    </source>
</evidence>
<evidence type="ECO:0000259" key="10">
    <source>
        <dbReference type="Pfam" id="PF23598"/>
    </source>
</evidence>
<dbReference type="GO" id="GO:0043531">
    <property type="term" value="F:ADP binding"/>
    <property type="evidence" value="ECO:0007669"/>
    <property type="project" value="InterPro"/>
</dbReference>
<dbReference type="AlphaFoldDB" id="A0A4S4DKL9"/>
<name>A0A4S4DKL9_CAMSN</name>
<dbReference type="Pfam" id="PF18052">
    <property type="entry name" value="Rx_N"/>
    <property type="match status" value="1"/>
</dbReference>
<dbReference type="GO" id="GO:0005524">
    <property type="term" value="F:ATP binding"/>
    <property type="evidence" value="ECO:0007669"/>
    <property type="project" value="UniProtKB-KW"/>
</dbReference>
<evidence type="ECO:0000313" key="12">
    <source>
        <dbReference type="Proteomes" id="UP000306102"/>
    </source>
</evidence>
<evidence type="ECO:0000313" key="11">
    <source>
        <dbReference type="EMBL" id="THG03449.1"/>
    </source>
</evidence>
<dbReference type="InterPro" id="IPR044974">
    <property type="entry name" value="Disease_R_plants"/>
</dbReference>
<dbReference type="CDD" id="cd14798">
    <property type="entry name" value="RX-CC_like"/>
    <property type="match status" value="1"/>
</dbReference>